<evidence type="ECO:0000256" key="4">
    <source>
        <dbReference type="SAM" id="Phobius"/>
    </source>
</evidence>
<dbReference type="GO" id="GO:0016042">
    <property type="term" value="P:lipid catabolic process"/>
    <property type="evidence" value="ECO:0007669"/>
    <property type="project" value="UniProtKB-KW"/>
</dbReference>
<dbReference type="OrthoDB" id="9814760at2"/>
<accession>A0A1H9E6L4</accession>
<organism evidence="6 7">
    <name type="scientific">Treponema bryantii</name>
    <dbReference type="NCBI Taxonomy" id="163"/>
    <lineage>
        <taxon>Bacteria</taxon>
        <taxon>Pseudomonadati</taxon>
        <taxon>Spirochaetota</taxon>
        <taxon>Spirochaetia</taxon>
        <taxon>Spirochaetales</taxon>
        <taxon>Treponemataceae</taxon>
        <taxon>Treponema</taxon>
    </lineage>
</organism>
<sequence length="349" mass="39566">MIVFLLLLIVELVLFFLVKKSLKKKNVKKSCQVLFVFSFIIIFILTIFFAIFPPAKQISVTGKYQFSSTDYWVTENQADPYLNDGSLRQLQVRKWQPLECSENHPVVIATHGSGGTVDNNGTFYKELASHGYTVLAVVHPGQASSMVYEDGRKTGLSKEFLKQSSSIDPDKDWKTTYKVFSEWMRIRKADLNAVMDDYLEKNGPVNFIMFGHSLGGSAAYAMARSRTDVIGAIALESPFMADVYENSEGEIVFDDSDYTVPLLNVYSDSSYSILKQRKDYKNNAKFLESNNPLYTNIYYEGTVHMGLCDISLISPVLTTLLSGKRQKVNAYEHIQKMNADCLNWIQMIE</sequence>
<dbReference type="InterPro" id="IPR000073">
    <property type="entry name" value="AB_hydrolase_1"/>
</dbReference>
<keyword evidence="1 6" id="KW-0378">Hydrolase</keyword>
<evidence type="ECO:0000259" key="5">
    <source>
        <dbReference type="Pfam" id="PF00561"/>
    </source>
</evidence>
<dbReference type="InterPro" id="IPR029058">
    <property type="entry name" value="AB_hydrolase_fold"/>
</dbReference>
<dbReference type="PANTHER" id="PTHR10272">
    <property type="entry name" value="PLATELET-ACTIVATING FACTOR ACETYLHYDROLASE"/>
    <property type="match status" value="1"/>
</dbReference>
<dbReference type="SUPFAM" id="SSF53474">
    <property type="entry name" value="alpha/beta-Hydrolases"/>
    <property type="match status" value="1"/>
</dbReference>
<dbReference type="Gene3D" id="3.40.50.1820">
    <property type="entry name" value="alpha/beta hydrolase"/>
    <property type="match status" value="1"/>
</dbReference>
<keyword evidence="2" id="KW-0442">Lipid degradation</keyword>
<evidence type="ECO:0000313" key="6">
    <source>
        <dbReference type="EMBL" id="SEQ21364.1"/>
    </source>
</evidence>
<dbReference type="EMBL" id="FOFU01000003">
    <property type="protein sequence ID" value="SEQ21364.1"/>
    <property type="molecule type" value="Genomic_DNA"/>
</dbReference>
<keyword evidence="4" id="KW-1133">Transmembrane helix</keyword>
<feature type="transmembrane region" description="Helical" evidence="4">
    <location>
        <begin position="33"/>
        <end position="52"/>
    </location>
</feature>
<evidence type="ECO:0000256" key="2">
    <source>
        <dbReference type="ARBA" id="ARBA00022963"/>
    </source>
</evidence>
<evidence type="ECO:0000313" key="7">
    <source>
        <dbReference type="Proteomes" id="UP000182360"/>
    </source>
</evidence>
<protein>
    <submittedName>
        <fullName evidence="6">Alpha/beta hydrolase family protein</fullName>
    </submittedName>
</protein>
<evidence type="ECO:0000256" key="3">
    <source>
        <dbReference type="ARBA" id="ARBA00023098"/>
    </source>
</evidence>
<reference evidence="6 7" key="1">
    <citation type="submission" date="2016-10" db="EMBL/GenBank/DDBJ databases">
        <authorList>
            <person name="de Groot N.N."/>
        </authorList>
    </citation>
    <scope>NUCLEOTIDE SEQUENCE [LARGE SCALE GENOMIC DNA]</scope>
    <source>
        <strain evidence="6 7">B25</strain>
    </source>
</reference>
<feature type="domain" description="AB hydrolase-1" evidence="5">
    <location>
        <begin position="105"/>
        <end position="247"/>
    </location>
</feature>
<dbReference type="PANTHER" id="PTHR10272:SF0">
    <property type="entry name" value="PLATELET-ACTIVATING FACTOR ACETYLHYDROLASE"/>
    <property type="match status" value="1"/>
</dbReference>
<dbReference type="Pfam" id="PF00561">
    <property type="entry name" value="Abhydrolase_1"/>
    <property type="match status" value="1"/>
</dbReference>
<dbReference type="GO" id="GO:0003847">
    <property type="term" value="F:1-alkyl-2-acetylglycerophosphocholine esterase activity"/>
    <property type="evidence" value="ECO:0007669"/>
    <property type="project" value="TreeGrafter"/>
</dbReference>
<keyword evidence="4" id="KW-0812">Transmembrane</keyword>
<evidence type="ECO:0000256" key="1">
    <source>
        <dbReference type="ARBA" id="ARBA00022801"/>
    </source>
</evidence>
<dbReference type="AlphaFoldDB" id="A0A1H9E6L4"/>
<name>A0A1H9E6L4_9SPIR</name>
<keyword evidence="7" id="KW-1185">Reference proteome</keyword>
<keyword evidence="3" id="KW-0443">Lipid metabolism</keyword>
<proteinExistence type="predicted"/>
<keyword evidence="4" id="KW-0472">Membrane</keyword>
<gene>
    <name evidence="6" type="ORF">SAMN04487977_10342</name>
</gene>
<dbReference type="Proteomes" id="UP000182360">
    <property type="component" value="Unassembled WGS sequence"/>
</dbReference>
<dbReference type="RefSeq" id="WP_074642061.1">
    <property type="nucleotide sequence ID" value="NZ_FOFU01000003.1"/>
</dbReference>